<proteinExistence type="predicted"/>
<comment type="caution">
    <text evidence="2">The sequence shown here is derived from an EMBL/GenBank/DDBJ whole genome shotgun (WGS) entry which is preliminary data.</text>
</comment>
<dbReference type="RefSeq" id="XP_014564792.1">
    <property type="nucleotide sequence ID" value="XM_014709306.1"/>
</dbReference>
<dbReference type="Proteomes" id="UP000009131">
    <property type="component" value="Unassembled WGS sequence"/>
</dbReference>
<accession>G7E4J3</accession>
<reference evidence="2 3" key="2">
    <citation type="journal article" date="2012" name="Open Biol.">
        <title>Characteristics of nucleosomes and linker DNA regions on the genome of the basidiomycete Mixia osmundae revealed by mono- and dinucleosome mapping.</title>
        <authorList>
            <person name="Nishida H."/>
            <person name="Kondo S."/>
            <person name="Matsumoto T."/>
            <person name="Suzuki Y."/>
            <person name="Yoshikawa H."/>
            <person name="Taylor T.D."/>
            <person name="Sugiyama J."/>
        </authorList>
    </citation>
    <scope>NUCLEOTIDE SEQUENCE [LARGE SCALE GENOMIC DNA]</scope>
    <source>
        <strain evidence="3">CBS 9802 / IAM 14324 / JCM 22182 / KY 12970</strain>
    </source>
</reference>
<keyword evidence="3" id="KW-1185">Reference proteome</keyword>
<organism evidence="2 3">
    <name type="scientific">Mixia osmundae (strain CBS 9802 / IAM 14324 / JCM 22182 / KY 12970)</name>
    <dbReference type="NCBI Taxonomy" id="764103"/>
    <lineage>
        <taxon>Eukaryota</taxon>
        <taxon>Fungi</taxon>
        <taxon>Dikarya</taxon>
        <taxon>Basidiomycota</taxon>
        <taxon>Pucciniomycotina</taxon>
        <taxon>Mixiomycetes</taxon>
        <taxon>Mixiales</taxon>
        <taxon>Mixiaceae</taxon>
        <taxon>Mixia</taxon>
    </lineage>
</organism>
<feature type="region of interest" description="Disordered" evidence="1">
    <location>
        <begin position="455"/>
        <end position="482"/>
    </location>
</feature>
<dbReference type="AlphaFoldDB" id="G7E4J3"/>
<evidence type="ECO:0000313" key="2">
    <source>
        <dbReference type="EMBL" id="GAA97753.1"/>
    </source>
</evidence>
<sequence length="482" mass="54022">MVLLREPAFYDHASSSHAKRDQLTITSLASTSTARPVIINNPHVLIPASTADEARPAKLSREDSFHSCQSEMDEPASSIMSLPVETLSKIAIMSGRDDIGSLFGLSSVNRLFRHLMESDYIWCMATSTPINDDLVASGRIARATAKDKYLHVCFRCNEHDPKAISILISLATPNSRRVPFCRSCHELAVRPRYEKKSFSNFAAAYWAWRAAQRAKGVRYTQNEIRTDAWVRQQALWRIGIFGITWDHLWNFDHYVTAELKAMCRVFVFHCGQTQVTIEQVSEALALFRKRYKPFNDWAKTHESAIKRVKGVRPDPIDVWQARATVADQRCHLNFQALGLHLAKPDCQLLSREFGVRAAKGVSAIQYRLGPIVLARHNEKAQLSTELDKVPQWIEEYVNEAEGPLNCIRLNCTHFATPGCKCCLCAIHCTPAERAYLRRPPTCAVHRAREKAAAKAARANARAPIASGSGLAPSRPAGIPQRP</sequence>
<gene>
    <name evidence="2" type="primary">Mo04432</name>
    <name evidence="2" type="ORF">E5Q_04432</name>
</gene>
<name>G7E4J3_MIXOS</name>
<evidence type="ECO:0008006" key="4">
    <source>
        <dbReference type="Google" id="ProtNLM"/>
    </source>
</evidence>
<dbReference type="HOGENOM" id="CLU_566303_0_0_1"/>
<feature type="compositionally biased region" description="Low complexity" evidence="1">
    <location>
        <begin position="455"/>
        <end position="465"/>
    </location>
</feature>
<reference evidence="2 3" key="1">
    <citation type="journal article" date="2011" name="J. Gen. Appl. Microbiol.">
        <title>Draft genome sequencing of the enigmatic basidiomycete Mixia osmundae.</title>
        <authorList>
            <person name="Nishida H."/>
            <person name="Nagatsuka Y."/>
            <person name="Sugiyama J."/>
        </authorList>
    </citation>
    <scope>NUCLEOTIDE SEQUENCE [LARGE SCALE GENOMIC DNA]</scope>
    <source>
        <strain evidence="3">CBS 9802 / IAM 14324 / JCM 22182 / KY 12970</strain>
    </source>
</reference>
<dbReference type="EMBL" id="BABT02000134">
    <property type="protein sequence ID" value="GAA97753.1"/>
    <property type="molecule type" value="Genomic_DNA"/>
</dbReference>
<evidence type="ECO:0000256" key="1">
    <source>
        <dbReference type="SAM" id="MobiDB-lite"/>
    </source>
</evidence>
<protein>
    <recommendedName>
        <fullName evidence="4">F-box domain-containing protein</fullName>
    </recommendedName>
</protein>
<evidence type="ECO:0000313" key="3">
    <source>
        <dbReference type="Proteomes" id="UP000009131"/>
    </source>
</evidence>
<dbReference type="InParanoid" id="G7E4J3"/>